<proteinExistence type="predicted"/>
<dbReference type="AlphaFoldDB" id="A0AAW0JKU3"/>
<keyword evidence="3" id="KW-1185">Reference proteome</keyword>
<gene>
    <name evidence="2" type="primary">BOR6</name>
    <name evidence="2" type="ORF">CFP56_031193</name>
</gene>
<comment type="caution">
    <text evidence="2">The sequence shown here is derived from an EMBL/GenBank/DDBJ whole genome shotgun (WGS) entry which is preliminary data.</text>
</comment>
<organism evidence="2 3">
    <name type="scientific">Quercus suber</name>
    <name type="common">Cork oak</name>
    <dbReference type="NCBI Taxonomy" id="58331"/>
    <lineage>
        <taxon>Eukaryota</taxon>
        <taxon>Viridiplantae</taxon>
        <taxon>Streptophyta</taxon>
        <taxon>Embryophyta</taxon>
        <taxon>Tracheophyta</taxon>
        <taxon>Spermatophyta</taxon>
        <taxon>Magnoliopsida</taxon>
        <taxon>eudicotyledons</taxon>
        <taxon>Gunneridae</taxon>
        <taxon>Pentapetalae</taxon>
        <taxon>rosids</taxon>
        <taxon>fabids</taxon>
        <taxon>Fagales</taxon>
        <taxon>Fagaceae</taxon>
        <taxon>Quercus</taxon>
    </lineage>
</organism>
<feature type="compositionally biased region" description="Basic and acidic residues" evidence="1">
    <location>
        <begin position="1"/>
        <end position="14"/>
    </location>
</feature>
<dbReference type="Proteomes" id="UP000237347">
    <property type="component" value="Unassembled WGS sequence"/>
</dbReference>
<feature type="compositionally biased region" description="Acidic residues" evidence="1">
    <location>
        <begin position="22"/>
        <end position="31"/>
    </location>
</feature>
<feature type="region of interest" description="Disordered" evidence="1">
    <location>
        <begin position="1"/>
        <end position="32"/>
    </location>
</feature>
<evidence type="ECO:0000313" key="3">
    <source>
        <dbReference type="Proteomes" id="UP000237347"/>
    </source>
</evidence>
<name>A0AAW0JKU3_QUESU</name>
<protein>
    <submittedName>
        <fullName evidence="2">Boron transporter 6</fullName>
    </submittedName>
</protein>
<evidence type="ECO:0000313" key="2">
    <source>
        <dbReference type="EMBL" id="KAK7827317.1"/>
    </source>
</evidence>
<accession>A0AAW0JKU3</accession>
<evidence type="ECO:0000256" key="1">
    <source>
        <dbReference type="SAM" id="MobiDB-lite"/>
    </source>
</evidence>
<sequence>MVSDKKREQGKEVPDSGSEAGESSEEFYDSEILDKMTTNRGEVKLRTVSFNELSVMGYFGFALH</sequence>
<reference evidence="2 3" key="1">
    <citation type="journal article" date="2018" name="Sci. Data">
        <title>The draft genome sequence of cork oak.</title>
        <authorList>
            <person name="Ramos A.M."/>
            <person name="Usie A."/>
            <person name="Barbosa P."/>
            <person name="Barros P.M."/>
            <person name="Capote T."/>
            <person name="Chaves I."/>
            <person name="Simoes F."/>
            <person name="Abreu I."/>
            <person name="Carrasquinho I."/>
            <person name="Faro C."/>
            <person name="Guimaraes J.B."/>
            <person name="Mendonca D."/>
            <person name="Nobrega F."/>
            <person name="Rodrigues L."/>
            <person name="Saibo N.J.M."/>
            <person name="Varela M.C."/>
            <person name="Egas C."/>
            <person name="Matos J."/>
            <person name="Miguel C.M."/>
            <person name="Oliveira M.M."/>
            <person name="Ricardo C.P."/>
            <person name="Goncalves S."/>
        </authorList>
    </citation>
    <scope>NUCLEOTIDE SEQUENCE [LARGE SCALE GENOMIC DNA]</scope>
    <source>
        <strain evidence="3">cv. HL8</strain>
    </source>
</reference>
<dbReference type="EMBL" id="PKMF04000523">
    <property type="protein sequence ID" value="KAK7827317.1"/>
    <property type="molecule type" value="Genomic_DNA"/>
</dbReference>